<reference evidence="2" key="1">
    <citation type="submission" date="2018-02" db="EMBL/GenBank/DDBJ databases">
        <title>Rhizophora mucronata_Transcriptome.</title>
        <authorList>
            <person name="Meera S.P."/>
            <person name="Sreeshan A."/>
            <person name="Augustine A."/>
        </authorList>
    </citation>
    <scope>NUCLEOTIDE SEQUENCE</scope>
    <source>
        <tissue evidence="2">Leaf</tissue>
    </source>
</reference>
<keyword evidence="1" id="KW-0812">Transmembrane</keyword>
<keyword evidence="1" id="KW-1133">Transmembrane helix</keyword>
<evidence type="ECO:0000313" key="2">
    <source>
        <dbReference type="EMBL" id="MBX39584.1"/>
    </source>
</evidence>
<proteinExistence type="predicted"/>
<keyword evidence="1" id="KW-0472">Membrane</keyword>
<protein>
    <submittedName>
        <fullName evidence="2">Uncharacterized protein</fullName>
    </submittedName>
</protein>
<feature type="transmembrane region" description="Helical" evidence="1">
    <location>
        <begin position="19"/>
        <end position="50"/>
    </location>
</feature>
<sequence>MLRFTFLQMFTLWRVPSHFISYCLLYCFTITPTTSVFFCYLYNFFFLFWCKKRRKKRENRGDI</sequence>
<name>A0A2P2NAR7_RHIMU</name>
<organism evidence="2">
    <name type="scientific">Rhizophora mucronata</name>
    <name type="common">Asiatic mangrove</name>
    <dbReference type="NCBI Taxonomy" id="61149"/>
    <lineage>
        <taxon>Eukaryota</taxon>
        <taxon>Viridiplantae</taxon>
        <taxon>Streptophyta</taxon>
        <taxon>Embryophyta</taxon>
        <taxon>Tracheophyta</taxon>
        <taxon>Spermatophyta</taxon>
        <taxon>Magnoliopsida</taxon>
        <taxon>eudicotyledons</taxon>
        <taxon>Gunneridae</taxon>
        <taxon>Pentapetalae</taxon>
        <taxon>rosids</taxon>
        <taxon>fabids</taxon>
        <taxon>Malpighiales</taxon>
        <taxon>Rhizophoraceae</taxon>
        <taxon>Rhizophora</taxon>
    </lineage>
</organism>
<evidence type="ECO:0000256" key="1">
    <source>
        <dbReference type="SAM" id="Phobius"/>
    </source>
</evidence>
<dbReference type="AlphaFoldDB" id="A0A2P2NAR7"/>
<accession>A0A2P2NAR7</accession>
<dbReference type="EMBL" id="GGEC01059100">
    <property type="protein sequence ID" value="MBX39584.1"/>
    <property type="molecule type" value="Transcribed_RNA"/>
</dbReference>